<comment type="caution">
    <text evidence="3">The sequence shown here is derived from an EMBL/GenBank/DDBJ whole genome shotgun (WGS) entry which is preliminary data.</text>
</comment>
<dbReference type="PROSITE" id="PS50937">
    <property type="entry name" value="HTH_MERR_2"/>
    <property type="match status" value="1"/>
</dbReference>
<dbReference type="CDD" id="cd01106">
    <property type="entry name" value="HTH_TipAL-Mta"/>
    <property type="match status" value="1"/>
</dbReference>
<dbReference type="GO" id="GO:0003677">
    <property type="term" value="F:DNA binding"/>
    <property type="evidence" value="ECO:0007669"/>
    <property type="project" value="UniProtKB-KW"/>
</dbReference>
<reference evidence="3" key="1">
    <citation type="journal article" date="2014" name="Int. J. Syst. Evol. Microbiol.">
        <title>Complete genome sequence of Corynebacterium casei LMG S-19264T (=DSM 44701T), isolated from a smear-ripened cheese.</title>
        <authorList>
            <consortium name="US DOE Joint Genome Institute (JGI-PGF)"/>
            <person name="Walter F."/>
            <person name="Albersmeier A."/>
            <person name="Kalinowski J."/>
            <person name="Ruckert C."/>
        </authorList>
    </citation>
    <scope>NUCLEOTIDE SEQUENCE</scope>
    <source>
        <strain evidence="3">CGMCC 1.15478</strain>
    </source>
</reference>
<feature type="domain" description="HTH merR-type" evidence="2">
    <location>
        <begin position="1"/>
        <end position="71"/>
    </location>
</feature>
<dbReference type="SUPFAM" id="SSF46955">
    <property type="entry name" value="Putative DNA-binding domain"/>
    <property type="match status" value="1"/>
</dbReference>
<dbReference type="PANTHER" id="PTHR30204">
    <property type="entry name" value="REDOX-CYCLING DRUG-SENSING TRANSCRIPTIONAL ACTIVATOR SOXR"/>
    <property type="match status" value="1"/>
</dbReference>
<sequence length="264" mass="29817">MDWSIHEVARLCGVTTRTLRHYDHIGLLTPSRTGVGGTRFYDEQALRVLQRIVMLRALGLGLSSIADVLAGQKDDVAALRHHLVWLEAEQDRLARQVRAVRRTIHAQERGESIMADTMFDGFDHTQYKDEVEQRWGTKAYADGDRWWRSLSKQDKADFMAEVASLNQDWQDAHADKCAPDGERAQALAERHYRWLTSAYQGKAPVRQHLLSLAEMYVADSRFAANYEATPGDGGAVFVRDALIIWADEHLPDGVDGCDVRGSKK</sequence>
<dbReference type="InterPro" id="IPR000551">
    <property type="entry name" value="MerR-type_HTH_dom"/>
</dbReference>
<evidence type="ECO:0000313" key="4">
    <source>
        <dbReference type="Proteomes" id="UP000641514"/>
    </source>
</evidence>
<evidence type="ECO:0000259" key="2">
    <source>
        <dbReference type="PROSITE" id="PS50937"/>
    </source>
</evidence>
<dbReference type="AlphaFoldDB" id="A0A916U1W4"/>
<keyword evidence="1" id="KW-0238">DNA-binding</keyword>
<dbReference type="PANTHER" id="PTHR30204:SF97">
    <property type="entry name" value="MERR FAMILY REGULATORY PROTEIN"/>
    <property type="match status" value="1"/>
</dbReference>
<protein>
    <submittedName>
        <fullName evidence="3">MerR family transcriptional regulator</fullName>
    </submittedName>
</protein>
<dbReference type="InterPro" id="IPR009061">
    <property type="entry name" value="DNA-bd_dom_put_sf"/>
</dbReference>
<keyword evidence="4" id="KW-1185">Reference proteome</keyword>
<dbReference type="InterPro" id="IPR012925">
    <property type="entry name" value="TipAS_dom"/>
</dbReference>
<gene>
    <name evidence="3" type="ORF">GCM10011410_05940</name>
</gene>
<dbReference type="EMBL" id="BMJH01000001">
    <property type="protein sequence ID" value="GGC56286.1"/>
    <property type="molecule type" value="Genomic_DNA"/>
</dbReference>
<dbReference type="InterPro" id="IPR036244">
    <property type="entry name" value="TipA-like_antibiotic-bd"/>
</dbReference>
<dbReference type="Pfam" id="PF13411">
    <property type="entry name" value="MerR_1"/>
    <property type="match status" value="1"/>
</dbReference>
<name>A0A916U1W4_9ACTN</name>
<evidence type="ECO:0000256" key="1">
    <source>
        <dbReference type="ARBA" id="ARBA00023125"/>
    </source>
</evidence>
<dbReference type="SUPFAM" id="SSF89082">
    <property type="entry name" value="Antibiotic binding domain of TipA-like multidrug resistance regulators"/>
    <property type="match status" value="1"/>
</dbReference>
<dbReference type="GO" id="GO:0003700">
    <property type="term" value="F:DNA-binding transcription factor activity"/>
    <property type="evidence" value="ECO:0007669"/>
    <property type="project" value="InterPro"/>
</dbReference>
<dbReference type="Gene3D" id="1.10.1660.10">
    <property type="match status" value="1"/>
</dbReference>
<evidence type="ECO:0000313" key="3">
    <source>
        <dbReference type="EMBL" id="GGC56286.1"/>
    </source>
</evidence>
<dbReference type="SMART" id="SM00422">
    <property type="entry name" value="HTH_MERR"/>
    <property type="match status" value="1"/>
</dbReference>
<dbReference type="InterPro" id="IPR047057">
    <property type="entry name" value="MerR_fam"/>
</dbReference>
<dbReference type="Gene3D" id="1.10.490.50">
    <property type="entry name" value="Antibiotic binding domain of TipA-like multidrug resistance regulators"/>
    <property type="match status" value="1"/>
</dbReference>
<proteinExistence type="predicted"/>
<accession>A0A916U1W4</accession>
<organism evidence="3 4">
    <name type="scientific">Hoyosella rhizosphaerae</name>
    <dbReference type="NCBI Taxonomy" id="1755582"/>
    <lineage>
        <taxon>Bacteria</taxon>
        <taxon>Bacillati</taxon>
        <taxon>Actinomycetota</taxon>
        <taxon>Actinomycetes</taxon>
        <taxon>Mycobacteriales</taxon>
        <taxon>Hoyosellaceae</taxon>
        <taxon>Hoyosella</taxon>
    </lineage>
</organism>
<dbReference type="Pfam" id="PF07739">
    <property type="entry name" value="TipAS"/>
    <property type="match status" value="1"/>
</dbReference>
<reference evidence="3" key="2">
    <citation type="submission" date="2020-09" db="EMBL/GenBank/DDBJ databases">
        <authorList>
            <person name="Sun Q."/>
            <person name="Zhou Y."/>
        </authorList>
    </citation>
    <scope>NUCLEOTIDE SEQUENCE</scope>
    <source>
        <strain evidence="3">CGMCC 1.15478</strain>
    </source>
</reference>
<dbReference type="RefSeq" id="WP_188670505.1">
    <property type="nucleotide sequence ID" value="NZ_BMJH01000001.1"/>
</dbReference>
<dbReference type="Proteomes" id="UP000641514">
    <property type="component" value="Unassembled WGS sequence"/>
</dbReference>